<dbReference type="HOGENOM" id="CLU_2925470_0_0_1"/>
<sequence>MVQVLAYADDVALLARSQAELKAIFLEMEVAAKKEFGLEVKCHCLTRADEQRLRRVGKGKY</sequence>
<accession>T1IAB4</accession>
<evidence type="ECO:0000313" key="1">
    <source>
        <dbReference type="EnsemblMetazoa" id="RPRC013235-PA"/>
    </source>
</evidence>
<name>T1IAB4_RHOPR</name>
<dbReference type="InParanoid" id="T1IAB4"/>
<protein>
    <recommendedName>
        <fullName evidence="3">Reverse transcriptase domain-containing protein</fullName>
    </recommendedName>
</protein>
<keyword evidence="2" id="KW-1185">Reference proteome</keyword>
<dbReference type="EnsemblMetazoa" id="RPRC013235-RA">
    <property type="protein sequence ID" value="RPRC013235-PA"/>
    <property type="gene ID" value="RPRC013235"/>
</dbReference>
<dbReference type="Proteomes" id="UP000015103">
    <property type="component" value="Unassembled WGS sequence"/>
</dbReference>
<proteinExistence type="predicted"/>
<dbReference type="EMBL" id="ACPB03044914">
    <property type="status" value="NOT_ANNOTATED_CDS"/>
    <property type="molecule type" value="Genomic_DNA"/>
</dbReference>
<evidence type="ECO:0000313" key="2">
    <source>
        <dbReference type="Proteomes" id="UP000015103"/>
    </source>
</evidence>
<organism evidence="1 2">
    <name type="scientific">Rhodnius prolixus</name>
    <name type="common">Triatomid bug</name>
    <dbReference type="NCBI Taxonomy" id="13249"/>
    <lineage>
        <taxon>Eukaryota</taxon>
        <taxon>Metazoa</taxon>
        <taxon>Ecdysozoa</taxon>
        <taxon>Arthropoda</taxon>
        <taxon>Hexapoda</taxon>
        <taxon>Insecta</taxon>
        <taxon>Pterygota</taxon>
        <taxon>Neoptera</taxon>
        <taxon>Paraneoptera</taxon>
        <taxon>Hemiptera</taxon>
        <taxon>Heteroptera</taxon>
        <taxon>Panheteroptera</taxon>
        <taxon>Cimicomorpha</taxon>
        <taxon>Reduviidae</taxon>
        <taxon>Triatominae</taxon>
        <taxon>Rhodnius</taxon>
    </lineage>
</organism>
<dbReference type="VEuPathDB" id="VectorBase:RPRC013235"/>
<evidence type="ECO:0008006" key="3">
    <source>
        <dbReference type="Google" id="ProtNLM"/>
    </source>
</evidence>
<reference evidence="1" key="1">
    <citation type="submission" date="2015-05" db="UniProtKB">
        <authorList>
            <consortium name="EnsemblMetazoa"/>
        </authorList>
    </citation>
    <scope>IDENTIFICATION</scope>
</reference>
<dbReference type="AlphaFoldDB" id="T1IAB4"/>